<dbReference type="EMBL" id="JAFNEN010000001">
    <property type="protein sequence ID" value="KAG8202044.1"/>
    <property type="molecule type" value="Genomic_DNA"/>
</dbReference>
<reference evidence="1 2" key="1">
    <citation type="journal article" date="2022" name="Nat. Ecol. Evol.">
        <title>A masculinizing supergene underlies an exaggerated male reproductive morph in a spider.</title>
        <authorList>
            <person name="Hendrickx F."/>
            <person name="De Corte Z."/>
            <person name="Sonet G."/>
            <person name="Van Belleghem S.M."/>
            <person name="Kostlbacher S."/>
            <person name="Vangestel C."/>
        </authorList>
    </citation>
    <scope>NUCLEOTIDE SEQUENCE [LARGE SCALE GENOMIC DNA]</scope>
    <source>
        <strain evidence="1">W744_W776</strain>
    </source>
</reference>
<organism evidence="1 2">
    <name type="scientific">Oedothorax gibbosus</name>
    <dbReference type="NCBI Taxonomy" id="931172"/>
    <lineage>
        <taxon>Eukaryota</taxon>
        <taxon>Metazoa</taxon>
        <taxon>Ecdysozoa</taxon>
        <taxon>Arthropoda</taxon>
        <taxon>Chelicerata</taxon>
        <taxon>Arachnida</taxon>
        <taxon>Araneae</taxon>
        <taxon>Araneomorphae</taxon>
        <taxon>Entelegynae</taxon>
        <taxon>Araneoidea</taxon>
        <taxon>Linyphiidae</taxon>
        <taxon>Erigoninae</taxon>
        <taxon>Oedothorax</taxon>
    </lineage>
</organism>
<dbReference type="Proteomes" id="UP000827092">
    <property type="component" value="Unassembled WGS sequence"/>
</dbReference>
<name>A0AAV6W5C9_9ARAC</name>
<sequence>MEHSNIAYAYTHSGVQDVKPNESSFVAITLEDTHKEAEDFDHLDELIMYLVSFLRRLRRTRMYSENDTL</sequence>
<keyword evidence="2" id="KW-1185">Reference proteome</keyword>
<protein>
    <submittedName>
        <fullName evidence="1">Uncharacterized protein</fullName>
    </submittedName>
</protein>
<accession>A0AAV6W5C9</accession>
<evidence type="ECO:0000313" key="2">
    <source>
        <dbReference type="Proteomes" id="UP000827092"/>
    </source>
</evidence>
<comment type="caution">
    <text evidence="1">The sequence shown here is derived from an EMBL/GenBank/DDBJ whole genome shotgun (WGS) entry which is preliminary data.</text>
</comment>
<dbReference type="AlphaFoldDB" id="A0AAV6W5C9"/>
<gene>
    <name evidence="1" type="ORF">JTE90_010411</name>
</gene>
<evidence type="ECO:0000313" key="1">
    <source>
        <dbReference type="EMBL" id="KAG8202044.1"/>
    </source>
</evidence>
<proteinExistence type="predicted"/>